<evidence type="ECO:0000313" key="1">
    <source>
        <dbReference type="EMBL" id="KAG7301918.1"/>
    </source>
</evidence>
<keyword evidence="2" id="KW-1185">Reference proteome</keyword>
<dbReference type="EMBL" id="JAHIBW010000018">
    <property type="protein sequence ID" value="KAG7301918.1"/>
    <property type="molecule type" value="Genomic_DNA"/>
</dbReference>
<evidence type="ECO:0000313" key="2">
    <source>
        <dbReference type="Proteomes" id="UP000823941"/>
    </source>
</evidence>
<name>A0ABQ7Q9K5_PLUXY</name>
<organism evidence="1 2">
    <name type="scientific">Plutella xylostella</name>
    <name type="common">Diamondback moth</name>
    <name type="synonym">Plutella maculipennis</name>
    <dbReference type="NCBI Taxonomy" id="51655"/>
    <lineage>
        <taxon>Eukaryota</taxon>
        <taxon>Metazoa</taxon>
        <taxon>Ecdysozoa</taxon>
        <taxon>Arthropoda</taxon>
        <taxon>Hexapoda</taxon>
        <taxon>Insecta</taxon>
        <taxon>Pterygota</taxon>
        <taxon>Neoptera</taxon>
        <taxon>Endopterygota</taxon>
        <taxon>Lepidoptera</taxon>
        <taxon>Glossata</taxon>
        <taxon>Ditrysia</taxon>
        <taxon>Yponomeutoidea</taxon>
        <taxon>Plutellidae</taxon>
        <taxon>Plutella</taxon>
    </lineage>
</organism>
<comment type="caution">
    <text evidence="1">The sequence shown here is derived from an EMBL/GenBank/DDBJ whole genome shotgun (WGS) entry which is preliminary data.</text>
</comment>
<sequence>MLTRRGFAAHTNVASRELNSNPALTHSRRRLMAAMECCEATGLAEQRVFCDLTYTVQIVIGT</sequence>
<dbReference type="Proteomes" id="UP000823941">
    <property type="component" value="Chromosome 18"/>
</dbReference>
<reference evidence="1 2" key="1">
    <citation type="submission" date="2021-06" db="EMBL/GenBank/DDBJ databases">
        <title>A haploid diamondback moth (Plutella xylostella L.) genome assembly resolves 31 chromosomes and identifies a diamide resistance mutation.</title>
        <authorList>
            <person name="Ward C.M."/>
            <person name="Perry K.D."/>
            <person name="Baker G."/>
            <person name="Powis K."/>
            <person name="Heckel D.G."/>
            <person name="Baxter S.W."/>
        </authorList>
    </citation>
    <scope>NUCLEOTIDE SEQUENCE [LARGE SCALE GENOMIC DNA]</scope>
    <source>
        <strain evidence="1 2">LV</strain>
        <tissue evidence="1">Single pupa</tissue>
    </source>
</reference>
<accession>A0ABQ7Q9K5</accession>
<gene>
    <name evidence="1" type="ORF">JYU34_013336</name>
</gene>
<proteinExistence type="predicted"/>
<protein>
    <submittedName>
        <fullName evidence="1">Uncharacterized protein</fullName>
    </submittedName>
</protein>